<protein>
    <submittedName>
        <fullName evidence="2">Uncharacterized protein</fullName>
    </submittedName>
</protein>
<dbReference type="RefSeq" id="WP_139516141.1">
    <property type="nucleotide sequence ID" value="NZ_CP040896.1"/>
</dbReference>
<evidence type="ECO:0000313" key="3">
    <source>
        <dbReference type="Proteomes" id="UP000305398"/>
    </source>
</evidence>
<name>A0A5B8A1H4_9BACT</name>
<dbReference type="OrthoDB" id="881396at2"/>
<sequence>MEKTDVQHQVHLDSTASLLAGDLQEESTKAGLDNILQRWIEDVKEADNPELHQIVIDLQQLKAHLGSGTYDNRLIGQLLGRLGENTIKSAVFATGNTQPRVESLGEALLKAAKAIQSPGSAPEDDLKNSNQAS</sequence>
<dbReference type="Proteomes" id="UP000305398">
    <property type="component" value="Chromosome"/>
</dbReference>
<organism evidence="2 3">
    <name type="scientific">Hymenobacter jejuensis</name>
    <dbReference type="NCBI Taxonomy" id="2502781"/>
    <lineage>
        <taxon>Bacteria</taxon>
        <taxon>Pseudomonadati</taxon>
        <taxon>Bacteroidota</taxon>
        <taxon>Cytophagia</taxon>
        <taxon>Cytophagales</taxon>
        <taxon>Hymenobacteraceae</taxon>
        <taxon>Hymenobacter</taxon>
    </lineage>
</organism>
<dbReference type="AlphaFoldDB" id="A0A5B8A1H4"/>
<keyword evidence="3" id="KW-1185">Reference proteome</keyword>
<dbReference type="EMBL" id="CP040896">
    <property type="protein sequence ID" value="QDA60967.1"/>
    <property type="molecule type" value="Genomic_DNA"/>
</dbReference>
<evidence type="ECO:0000313" key="2">
    <source>
        <dbReference type="EMBL" id="QDA60967.1"/>
    </source>
</evidence>
<evidence type="ECO:0000256" key="1">
    <source>
        <dbReference type="SAM" id="MobiDB-lite"/>
    </source>
</evidence>
<accession>A0A5B8A1H4</accession>
<reference evidence="2 3" key="1">
    <citation type="submission" date="2019-06" db="EMBL/GenBank/DDBJ databases">
        <authorList>
            <person name="Srinivasan S."/>
        </authorList>
    </citation>
    <scope>NUCLEOTIDE SEQUENCE [LARGE SCALE GENOMIC DNA]</scope>
    <source>
        <strain evidence="2 3">17J68-5</strain>
    </source>
</reference>
<dbReference type="KEGG" id="hyj:FHG12_13015"/>
<feature type="region of interest" description="Disordered" evidence="1">
    <location>
        <begin position="114"/>
        <end position="133"/>
    </location>
</feature>
<gene>
    <name evidence="2" type="ORF">FHG12_13015</name>
</gene>
<proteinExistence type="predicted"/>